<dbReference type="AlphaFoldDB" id="A0A2N5DST0"/>
<feature type="region of interest" description="Disordered" evidence="1">
    <location>
        <begin position="1"/>
        <end position="81"/>
    </location>
</feature>
<evidence type="ECO:0000313" key="2">
    <source>
        <dbReference type="EMBL" id="PLR29089.1"/>
    </source>
</evidence>
<dbReference type="EMBL" id="PJZF01000096">
    <property type="protein sequence ID" value="PLR29089.1"/>
    <property type="molecule type" value="Genomic_DNA"/>
</dbReference>
<sequence length="214" mass="22462">MGYYDDLLSDEPITGSADVVSTGSNSTLTSDAAGTTESTSSSGEPGDDSAAVKAEDATDEITEESAGADSGTGAQPAGNTVPASIAGRAVSLGLRPRFEGNKALNDLVRDDWIKAIKLNPDAFDALLYKAVSPSEVVIDDDGYEVMAAEKIDPNQETLTYADPELVVVVDCPDEMTSFYAMNDSDENAGSLDDALILRMATHNVPIGSILEWME</sequence>
<keyword evidence="3" id="KW-1185">Reference proteome</keyword>
<evidence type="ECO:0000313" key="3">
    <source>
        <dbReference type="Proteomes" id="UP000234240"/>
    </source>
</evidence>
<dbReference type="Proteomes" id="UP000234240">
    <property type="component" value="Unassembled WGS sequence"/>
</dbReference>
<feature type="non-terminal residue" evidence="2">
    <location>
        <position position="214"/>
    </location>
</feature>
<feature type="compositionally biased region" description="Polar residues" evidence="1">
    <location>
        <begin position="19"/>
        <end position="28"/>
    </location>
</feature>
<dbReference type="OrthoDB" id="6548883at2"/>
<accession>A0A2N5DST0</accession>
<comment type="caution">
    <text evidence="2">The sequence shown here is derived from an EMBL/GenBank/DDBJ whole genome shotgun (WGS) entry which is preliminary data.</text>
</comment>
<name>A0A2N5DST0_9GAMM</name>
<feature type="compositionally biased region" description="Low complexity" evidence="1">
    <location>
        <begin position="29"/>
        <end position="44"/>
    </location>
</feature>
<protein>
    <submittedName>
        <fullName evidence="2">Uncharacterized protein</fullName>
    </submittedName>
</protein>
<organism evidence="2 3">
    <name type="scientific">Chimaeribacter californicus</name>
    <dbReference type="NCBI Taxonomy" id="2060067"/>
    <lineage>
        <taxon>Bacteria</taxon>
        <taxon>Pseudomonadati</taxon>
        <taxon>Pseudomonadota</taxon>
        <taxon>Gammaproteobacteria</taxon>
        <taxon>Enterobacterales</taxon>
        <taxon>Yersiniaceae</taxon>
        <taxon>Chimaeribacter</taxon>
    </lineage>
</organism>
<evidence type="ECO:0000256" key="1">
    <source>
        <dbReference type="SAM" id="MobiDB-lite"/>
    </source>
</evidence>
<proteinExistence type="predicted"/>
<gene>
    <name evidence="2" type="ORF">CYR55_23060</name>
</gene>
<dbReference type="RefSeq" id="WP_101818608.1">
    <property type="nucleotide sequence ID" value="NZ_PJZF01000096.1"/>
</dbReference>
<reference evidence="2 3" key="1">
    <citation type="submission" date="2017-12" db="EMBL/GenBank/DDBJ databases">
        <title>Characterization of six clinical isolates of Enterochimera gen. nov., a novel genus of the Yersiniaciae family and the three species Enterochimera arupensis sp. nov., Enterochimera coloradensis sp. nov, and Enterochimera californica sp. nov.</title>
        <authorList>
            <person name="Rossi A."/>
            <person name="Fisher M."/>
        </authorList>
    </citation>
    <scope>NUCLEOTIDE SEQUENCE [LARGE SCALE GENOMIC DNA]</scope>
    <source>
        <strain evidence="3">2015-Iso6</strain>
    </source>
</reference>